<evidence type="ECO:0000313" key="3">
    <source>
        <dbReference type="Proteomes" id="UP000001822"/>
    </source>
</evidence>
<feature type="domain" description="Exonuclease" evidence="1">
    <location>
        <begin position="21"/>
        <end position="188"/>
    </location>
</feature>
<dbReference type="GO" id="GO:0045004">
    <property type="term" value="P:DNA replication proofreading"/>
    <property type="evidence" value="ECO:0007669"/>
    <property type="project" value="TreeGrafter"/>
</dbReference>
<keyword evidence="3" id="KW-1185">Reference proteome</keyword>
<accession>A0A6N4SQM4</accession>
<dbReference type="KEGG" id="chu:CHU_1347"/>
<dbReference type="OrthoDB" id="9791657at2"/>
<dbReference type="Pfam" id="PF00929">
    <property type="entry name" value="RNase_T"/>
    <property type="match status" value="1"/>
</dbReference>
<name>A0A6N4SQM4_CYTH3</name>
<dbReference type="PANTHER" id="PTHR30231:SF41">
    <property type="entry name" value="DNA POLYMERASE III SUBUNIT EPSILON"/>
    <property type="match status" value="1"/>
</dbReference>
<dbReference type="GO" id="GO:0003676">
    <property type="term" value="F:nucleic acid binding"/>
    <property type="evidence" value="ECO:0007669"/>
    <property type="project" value="InterPro"/>
</dbReference>
<dbReference type="PANTHER" id="PTHR30231">
    <property type="entry name" value="DNA POLYMERASE III SUBUNIT EPSILON"/>
    <property type="match status" value="1"/>
</dbReference>
<organism evidence="2 3">
    <name type="scientific">Cytophaga hutchinsonii (strain ATCC 33406 / DSM 1761 / CIP 103989 / NBRC 15051 / NCIMB 9469 / D465)</name>
    <dbReference type="NCBI Taxonomy" id="269798"/>
    <lineage>
        <taxon>Bacteria</taxon>
        <taxon>Pseudomonadati</taxon>
        <taxon>Bacteroidota</taxon>
        <taxon>Cytophagia</taxon>
        <taxon>Cytophagales</taxon>
        <taxon>Cytophagaceae</taxon>
        <taxon>Cytophaga</taxon>
    </lineage>
</organism>
<evidence type="ECO:0000313" key="2">
    <source>
        <dbReference type="EMBL" id="ABG58619.1"/>
    </source>
</evidence>
<dbReference type="EMBL" id="CP000383">
    <property type="protein sequence ID" value="ABG58619.1"/>
    <property type="molecule type" value="Genomic_DNA"/>
</dbReference>
<keyword evidence="2" id="KW-0548">Nucleotidyltransferase</keyword>
<protein>
    <submittedName>
        <fullName evidence="2">DNA polymerase III epsilon subunit</fullName>
        <ecNumber evidence="2">2.7.7.7</ecNumber>
    </submittedName>
</protein>
<dbReference type="EC" id="2.7.7.7" evidence="2"/>
<dbReference type="Pfam" id="PF20600">
    <property type="entry name" value="ExoX-like_C"/>
    <property type="match status" value="1"/>
</dbReference>
<keyword evidence="2" id="KW-0808">Transferase</keyword>
<dbReference type="InterPro" id="IPR046768">
    <property type="entry name" value="ExoX-like_C"/>
</dbReference>
<dbReference type="InterPro" id="IPR013520">
    <property type="entry name" value="Ribonucl_H"/>
</dbReference>
<dbReference type="GO" id="GO:0008408">
    <property type="term" value="F:3'-5' exonuclease activity"/>
    <property type="evidence" value="ECO:0007669"/>
    <property type="project" value="TreeGrafter"/>
</dbReference>
<dbReference type="GO" id="GO:0005829">
    <property type="term" value="C:cytosol"/>
    <property type="evidence" value="ECO:0007669"/>
    <property type="project" value="TreeGrafter"/>
</dbReference>
<dbReference type="SUPFAM" id="SSF53098">
    <property type="entry name" value="Ribonuclease H-like"/>
    <property type="match status" value="1"/>
</dbReference>
<gene>
    <name evidence="2" type="ordered locus">CHU_1347</name>
</gene>
<dbReference type="InterPro" id="IPR036397">
    <property type="entry name" value="RNaseH_sf"/>
</dbReference>
<reference evidence="2 3" key="1">
    <citation type="journal article" date="2007" name="Appl. Environ. Microbiol.">
        <title>Genome sequence of the cellulolytic gliding bacterium Cytophaga hutchinsonii.</title>
        <authorList>
            <person name="Xie G."/>
            <person name="Bruce D.C."/>
            <person name="Challacombe J.F."/>
            <person name="Chertkov O."/>
            <person name="Detter J.C."/>
            <person name="Gilna P."/>
            <person name="Han C.S."/>
            <person name="Lucas S."/>
            <person name="Misra M."/>
            <person name="Myers G.L."/>
            <person name="Richardson P."/>
            <person name="Tapia R."/>
            <person name="Thayer N."/>
            <person name="Thompson L.S."/>
            <person name="Brettin T.S."/>
            <person name="Henrissat B."/>
            <person name="Wilson D.B."/>
            <person name="McBride M.J."/>
        </authorList>
    </citation>
    <scope>NUCLEOTIDE SEQUENCE [LARGE SCALE GENOMIC DNA]</scope>
    <source>
        <strain evidence="3">ATCC 33406 / DSM 1761 / CIP 103989 / NBRC 15051 / NCIMB 9469 / D465</strain>
    </source>
</reference>
<dbReference type="CDD" id="cd06127">
    <property type="entry name" value="DEDDh"/>
    <property type="match status" value="1"/>
</dbReference>
<evidence type="ECO:0000259" key="1">
    <source>
        <dbReference type="SMART" id="SM00479"/>
    </source>
</evidence>
<dbReference type="Gene3D" id="3.30.420.10">
    <property type="entry name" value="Ribonuclease H-like superfamily/Ribonuclease H"/>
    <property type="match status" value="1"/>
</dbReference>
<dbReference type="Proteomes" id="UP000001822">
    <property type="component" value="Chromosome"/>
</dbReference>
<dbReference type="AlphaFoldDB" id="A0A6N4SQM4"/>
<proteinExistence type="predicted"/>
<dbReference type="GO" id="GO:0003887">
    <property type="term" value="F:DNA-directed DNA polymerase activity"/>
    <property type="evidence" value="ECO:0007669"/>
    <property type="project" value="UniProtKB-EC"/>
</dbReference>
<sequence>MTDQLPLFDAANAFKMKINKPIAFFDLETTGVNISTDRIIEICIVRVSPPDEKVEVKTFRVNPGMPIPDQSSAIHGIYDKDVADKPTFTEIAHQINQFMKDCDLGGFNSIRFDIPLLIEEFFRAGIEFDITKRKLVDSQRIFHLMEPRTLGAAYKFYCNKDLENAHSAEADTLATYYILKAQIERYADKQIKDAEGKVSIPIKNDMQVLHDFSVGNMVDLAGRMIMSDKGEELFNFGKYKGMKVKDTLVKDPMYYDWIMKGDFPQDTKKKLTQIKLKNFGGLK</sequence>
<dbReference type="SMART" id="SM00479">
    <property type="entry name" value="EXOIII"/>
    <property type="match status" value="1"/>
</dbReference>
<dbReference type="InterPro" id="IPR012337">
    <property type="entry name" value="RNaseH-like_sf"/>
</dbReference>
<dbReference type="RefSeq" id="WP_011584734.1">
    <property type="nucleotide sequence ID" value="NC_008255.1"/>
</dbReference>